<dbReference type="RefSeq" id="WP_104642817.1">
    <property type="nucleotide sequence ID" value="NZ_AQGW01000014.1"/>
</dbReference>
<dbReference type="AlphaFoldDB" id="A0A2K4XA09"/>
<evidence type="ECO:0000313" key="2">
    <source>
        <dbReference type="EMBL" id="SOU41160.1"/>
    </source>
</evidence>
<organism evidence="2 3">
    <name type="scientific">Pseudoalteromonas carrageenovora IAM 12662</name>
    <dbReference type="NCBI Taxonomy" id="1314868"/>
    <lineage>
        <taxon>Bacteria</taxon>
        <taxon>Pseudomonadati</taxon>
        <taxon>Pseudomonadota</taxon>
        <taxon>Gammaproteobacteria</taxon>
        <taxon>Alteromonadales</taxon>
        <taxon>Pseudoalteromonadaceae</taxon>
        <taxon>Pseudoalteromonas</taxon>
    </lineage>
</organism>
<sequence length="627" mass="67677">MLKQILPLGVAIALAGCGGSSSDSEDTQSVAVTVASTSSTVNFYVANWQPSQGTLNVINSDGVVQESIAVDNINTASVSVDPLTFNSFEFIPDDSTLTCPRFTGCGRTVRGDINDLNENRLIDYQEPTAVTLNYKASAFSAPGQNTVYLSPLSKVISDQGYSAVAASLAATPFYHLTHSNLSASVEAEMVTNAFTYAAIIAGATDASFSVDNAFTDFATKQEDQQAWQDYSELAAQYVTDNLFSDQGNALLQNVAGEVKQTIASVTTYSNWQVRTQVTQSLDSRELLVDTRNIIGVARLQEKSYSDELDSKFEELEGAFDEDTQQTLDALINSLNEVITNYSPLADDSTPAGQYKLRDLDIDYSKSPYTWAITGTYDDLPISIDLSIPTFRVSGVLGDKIEGVMTASITNGATVLSVDVSELLIQFDGIDEVNELNPDAETGIAQLTSNVIITKAAGQLDGDLSLSLERFVNSFGEVSNTLSTFDFVGNYQSSIQNTDFHITAVEASPFIGEENDDLAFTFELDFPLSGASDFKFAYVGEAANLSELTSTDIFVSVQNRALDLRIRDVSGNLNLIAKGENGRWLDVKQKGRNYSGGLYFGDTKIAEVTAVRGIPGVLFSNGDFESLF</sequence>
<reference evidence="1 4" key="1">
    <citation type="submission" date="2015-06" db="EMBL/GenBank/DDBJ databases">
        <title>Genome sequence of Pseudoalteromonas carrageenovora.</title>
        <authorList>
            <person name="Xie B.-B."/>
            <person name="Rong J.-C."/>
            <person name="Qin Q.-L."/>
            <person name="Zhang Y.-Z."/>
        </authorList>
    </citation>
    <scope>NUCLEOTIDE SEQUENCE [LARGE SCALE GENOMIC DNA]</scope>
    <source>
        <strain evidence="1 4">IAM 12662</strain>
    </source>
</reference>
<gene>
    <name evidence="2" type="ORF">PCAR9_A30327</name>
    <name evidence="1" type="ORF">PCARR_a3118</name>
</gene>
<reference evidence="2 3" key="2">
    <citation type="submission" date="2017-11" db="EMBL/GenBank/DDBJ databases">
        <authorList>
            <person name="Han C.G."/>
        </authorList>
    </citation>
    <scope>NUCLEOTIDE SEQUENCE [LARGE SCALE GENOMIC DNA]</scope>
    <source>
        <strain evidence="3">ATCC 43555</strain>
        <strain evidence="2">ATCC43555</strain>
    </source>
</reference>
<evidence type="ECO:0000313" key="4">
    <source>
        <dbReference type="Proteomes" id="UP000615003"/>
    </source>
</evidence>
<name>A0A2K4XA09_PSEVC</name>
<dbReference type="EMBL" id="AQGW01000014">
    <property type="protein sequence ID" value="MBE0381363.1"/>
    <property type="molecule type" value="Genomic_DNA"/>
</dbReference>
<proteinExistence type="predicted"/>
<evidence type="ECO:0000313" key="3">
    <source>
        <dbReference type="Proteomes" id="UP000238288"/>
    </source>
</evidence>
<accession>A0A2K4XA09</accession>
<dbReference type="OrthoDB" id="6306411at2"/>
<dbReference type="Proteomes" id="UP000238288">
    <property type="component" value="Chromosome PCAR9a"/>
</dbReference>
<dbReference type="EMBL" id="LT965928">
    <property type="protein sequence ID" value="SOU41160.1"/>
    <property type="molecule type" value="Genomic_DNA"/>
</dbReference>
<dbReference type="GeneID" id="93663819"/>
<protein>
    <recommendedName>
        <fullName evidence="5">Lipoprotein</fullName>
    </recommendedName>
</protein>
<keyword evidence="4" id="KW-1185">Reference proteome</keyword>
<evidence type="ECO:0000313" key="1">
    <source>
        <dbReference type="EMBL" id="MBE0381363.1"/>
    </source>
</evidence>
<dbReference type="PROSITE" id="PS51257">
    <property type="entry name" value="PROKAR_LIPOPROTEIN"/>
    <property type="match status" value="1"/>
</dbReference>
<dbReference type="Proteomes" id="UP000615003">
    <property type="component" value="Unassembled WGS sequence"/>
</dbReference>
<evidence type="ECO:0008006" key="5">
    <source>
        <dbReference type="Google" id="ProtNLM"/>
    </source>
</evidence>